<dbReference type="PANTHER" id="PTHR42734:SF21">
    <property type="entry name" value="IRON ABC TRANSPORTER, ATP-BINDING PROTEIN"/>
    <property type="match status" value="1"/>
</dbReference>
<keyword evidence="1" id="KW-0813">Transport</keyword>
<evidence type="ECO:0000256" key="1">
    <source>
        <dbReference type="ARBA" id="ARBA00022448"/>
    </source>
</evidence>
<comment type="caution">
    <text evidence="5">The sequence shown here is derived from an EMBL/GenBank/DDBJ whole genome shotgun (WGS) entry which is preliminary data.</text>
</comment>
<evidence type="ECO:0000313" key="6">
    <source>
        <dbReference type="Proteomes" id="UP000653056"/>
    </source>
</evidence>
<accession>A0ABQ2Z0W2</accession>
<feature type="domain" description="ABC transporter" evidence="4">
    <location>
        <begin position="4"/>
        <end position="231"/>
    </location>
</feature>
<dbReference type="InterPro" id="IPR003593">
    <property type="entry name" value="AAA+_ATPase"/>
</dbReference>
<sequence>MVTLRLDDLGAFYGRKLQVQGVTTPAFTGGEVVAVIGPNAAGKSTLFKRIAGLLQGPGQVHVEGVKQERDAVCYMPQDTSANSVLTVYESILLARKQGSSWSVGDDDLKHIDETMDALGISAIAFKNIGELSGGQRQLVSLAQSLVREPDILLMDEPTSALDLSRQMEVLTHMRSLACLRDMVVLIALHDLNHALRFADQAMVIANGQLITCGPSSEVITSALLREVYHVEARIEPCSRGLGQVIVDSVAAKGETFSRLAAESSSQGA</sequence>
<name>A0ABQ2Z0W2_9GAMM</name>
<dbReference type="InterPro" id="IPR050153">
    <property type="entry name" value="Metal_Ion_Import_ABC"/>
</dbReference>
<keyword evidence="3" id="KW-0067">ATP-binding</keyword>
<protein>
    <submittedName>
        <fullName evidence="5">Ferrichrome ABC transporter</fullName>
    </submittedName>
</protein>
<dbReference type="Proteomes" id="UP000653056">
    <property type="component" value="Unassembled WGS sequence"/>
</dbReference>
<dbReference type="SUPFAM" id="SSF52540">
    <property type="entry name" value="P-loop containing nucleoside triphosphate hydrolases"/>
    <property type="match status" value="1"/>
</dbReference>
<dbReference type="Gene3D" id="3.40.50.300">
    <property type="entry name" value="P-loop containing nucleotide triphosphate hydrolases"/>
    <property type="match status" value="1"/>
</dbReference>
<evidence type="ECO:0000256" key="3">
    <source>
        <dbReference type="ARBA" id="ARBA00022840"/>
    </source>
</evidence>
<evidence type="ECO:0000313" key="5">
    <source>
        <dbReference type="EMBL" id="GGY01439.1"/>
    </source>
</evidence>
<dbReference type="SMART" id="SM00382">
    <property type="entry name" value="AAA"/>
    <property type="match status" value="1"/>
</dbReference>
<keyword evidence="6" id="KW-1185">Reference proteome</keyword>
<dbReference type="EMBL" id="BMXS01000018">
    <property type="protein sequence ID" value="GGY01439.1"/>
    <property type="molecule type" value="Genomic_DNA"/>
</dbReference>
<dbReference type="RefSeq" id="WP_189470884.1">
    <property type="nucleotide sequence ID" value="NZ_BMXS01000018.1"/>
</dbReference>
<reference evidence="6" key="1">
    <citation type="journal article" date="2019" name="Int. J. Syst. Evol. Microbiol.">
        <title>The Global Catalogue of Microorganisms (GCM) 10K type strain sequencing project: providing services to taxonomists for standard genome sequencing and annotation.</title>
        <authorList>
            <consortium name="The Broad Institute Genomics Platform"/>
            <consortium name="The Broad Institute Genome Sequencing Center for Infectious Disease"/>
            <person name="Wu L."/>
            <person name="Ma J."/>
        </authorList>
    </citation>
    <scope>NUCLEOTIDE SEQUENCE [LARGE SCALE GENOMIC DNA]</scope>
    <source>
        <strain evidence="6">KCTC 22228</strain>
    </source>
</reference>
<dbReference type="InterPro" id="IPR027417">
    <property type="entry name" value="P-loop_NTPase"/>
</dbReference>
<evidence type="ECO:0000259" key="4">
    <source>
        <dbReference type="PROSITE" id="PS50893"/>
    </source>
</evidence>
<dbReference type="Pfam" id="PF00005">
    <property type="entry name" value="ABC_tran"/>
    <property type="match status" value="1"/>
</dbReference>
<proteinExistence type="predicted"/>
<dbReference type="InterPro" id="IPR003439">
    <property type="entry name" value="ABC_transporter-like_ATP-bd"/>
</dbReference>
<dbReference type="PROSITE" id="PS00211">
    <property type="entry name" value="ABC_TRANSPORTER_1"/>
    <property type="match status" value="1"/>
</dbReference>
<organism evidence="5 6">
    <name type="scientific">Litchfieldella qijiaojingensis</name>
    <dbReference type="NCBI Taxonomy" id="980347"/>
    <lineage>
        <taxon>Bacteria</taxon>
        <taxon>Pseudomonadati</taxon>
        <taxon>Pseudomonadota</taxon>
        <taxon>Gammaproteobacteria</taxon>
        <taxon>Oceanospirillales</taxon>
        <taxon>Halomonadaceae</taxon>
        <taxon>Litchfieldella</taxon>
    </lineage>
</organism>
<dbReference type="PANTHER" id="PTHR42734">
    <property type="entry name" value="METAL TRANSPORT SYSTEM ATP-BINDING PROTEIN TM_0124-RELATED"/>
    <property type="match status" value="1"/>
</dbReference>
<dbReference type="InterPro" id="IPR017871">
    <property type="entry name" value="ABC_transporter-like_CS"/>
</dbReference>
<dbReference type="CDD" id="cd03214">
    <property type="entry name" value="ABC_Iron-Siderophores_B12_Hemin"/>
    <property type="match status" value="1"/>
</dbReference>
<evidence type="ECO:0000256" key="2">
    <source>
        <dbReference type="ARBA" id="ARBA00022741"/>
    </source>
</evidence>
<gene>
    <name evidence="5" type="ORF">GCM10007160_31630</name>
</gene>
<dbReference type="PROSITE" id="PS50893">
    <property type="entry name" value="ABC_TRANSPORTER_2"/>
    <property type="match status" value="1"/>
</dbReference>
<keyword evidence="2" id="KW-0547">Nucleotide-binding</keyword>